<keyword evidence="3" id="KW-1185">Reference proteome</keyword>
<dbReference type="InterPro" id="IPR013783">
    <property type="entry name" value="Ig-like_fold"/>
</dbReference>
<dbReference type="KEGG" id="cvn:111103441"/>
<dbReference type="Gene3D" id="2.60.40.10">
    <property type="entry name" value="Immunoglobulins"/>
    <property type="match status" value="1"/>
</dbReference>
<dbReference type="RefSeq" id="XP_022292432.1">
    <property type="nucleotide sequence ID" value="XM_022436724.1"/>
</dbReference>
<feature type="signal peptide" evidence="2">
    <location>
        <begin position="1"/>
        <end position="22"/>
    </location>
</feature>
<feature type="chain" id="PRO_5044665867" evidence="2">
    <location>
        <begin position="23"/>
        <end position="261"/>
    </location>
</feature>
<dbReference type="PROSITE" id="PS51257">
    <property type="entry name" value="PROKAR_LIPOPROTEIN"/>
    <property type="match status" value="1"/>
</dbReference>
<proteinExistence type="predicted"/>
<reference evidence="4 5" key="1">
    <citation type="submission" date="2025-04" db="UniProtKB">
        <authorList>
            <consortium name="RefSeq"/>
        </authorList>
    </citation>
    <scope>IDENTIFICATION</scope>
    <source>
        <tissue evidence="4 5">Whole sample</tissue>
    </source>
</reference>
<dbReference type="Proteomes" id="UP000694844">
    <property type="component" value="Chromosome 7"/>
</dbReference>
<feature type="compositionally biased region" description="Basic and acidic residues" evidence="1">
    <location>
        <begin position="206"/>
        <end position="224"/>
    </location>
</feature>
<evidence type="ECO:0000256" key="1">
    <source>
        <dbReference type="SAM" id="MobiDB-lite"/>
    </source>
</evidence>
<organism evidence="3 6">
    <name type="scientific">Crassostrea virginica</name>
    <name type="common">Eastern oyster</name>
    <dbReference type="NCBI Taxonomy" id="6565"/>
    <lineage>
        <taxon>Eukaryota</taxon>
        <taxon>Metazoa</taxon>
        <taxon>Spiralia</taxon>
        <taxon>Lophotrochozoa</taxon>
        <taxon>Mollusca</taxon>
        <taxon>Bivalvia</taxon>
        <taxon>Autobranchia</taxon>
        <taxon>Pteriomorphia</taxon>
        <taxon>Ostreida</taxon>
        <taxon>Ostreoidea</taxon>
        <taxon>Ostreidae</taxon>
        <taxon>Crassostrea</taxon>
    </lineage>
</organism>
<evidence type="ECO:0000313" key="5">
    <source>
        <dbReference type="RefSeq" id="XP_022292431.1"/>
    </source>
</evidence>
<dbReference type="AlphaFoldDB" id="A0A8B8ALL4"/>
<dbReference type="GeneID" id="111103441"/>
<evidence type="ECO:0000313" key="6">
    <source>
        <dbReference type="RefSeq" id="XP_022292432.1"/>
    </source>
</evidence>
<evidence type="ECO:0000313" key="3">
    <source>
        <dbReference type="Proteomes" id="UP000694844"/>
    </source>
</evidence>
<keyword evidence="2" id="KW-0732">Signal</keyword>
<gene>
    <name evidence="4 5 6" type="primary">LOC111103441</name>
</gene>
<dbReference type="RefSeq" id="XP_022292430.1">
    <property type="nucleotide sequence ID" value="XM_022436722.1"/>
</dbReference>
<evidence type="ECO:0000256" key="2">
    <source>
        <dbReference type="SAM" id="SignalP"/>
    </source>
</evidence>
<sequence length="261" mass="28857">MFLKIQLWGFLLAMAKLGNAQSASVSGCIAGNVTLKFEPVIDPNRNVSSYTWNKDIGPSRDPSFAKYEGQTNRFQTFMDEINGRIFHSPANPTDLNFTNLRLSDAAKYTLVVRYEEFTGDSPEFIVIFSVKDICFDETKNDRKCTITTCFTGENGNLTTPYNSTSVNGFKEVEVCDKSKTGNYSCCNADRKCETRMLSLPVEDVKGSTTKLEDKGSTTKLEDKGGSGNVSNLSIGLQKTWKLLIAALMLTLFVCQSLIGCD</sequence>
<feature type="region of interest" description="Disordered" evidence="1">
    <location>
        <begin position="206"/>
        <end position="225"/>
    </location>
</feature>
<name>A0A8B8ALL4_CRAVI</name>
<evidence type="ECO:0000313" key="4">
    <source>
        <dbReference type="RefSeq" id="XP_022292430.1"/>
    </source>
</evidence>
<dbReference type="RefSeq" id="XP_022292431.1">
    <property type="nucleotide sequence ID" value="XM_022436723.1"/>
</dbReference>
<protein>
    <submittedName>
        <fullName evidence="4 5">Uncharacterized protein LOC111103441 isoform X1</fullName>
    </submittedName>
</protein>
<accession>A0A8B8ALL4</accession>